<comment type="caution">
    <text evidence="2">The sequence shown here is derived from an EMBL/GenBank/DDBJ whole genome shotgun (WGS) entry which is preliminary data.</text>
</comment>
<protein>
    <recommendedName>
        <fullName evidence="1">TIR domain-containing protein</fullName>
    </recommendedName>
</protein>
<evidence type="ECO:0000313" key="2">
    <source>
        <dbReference type="EMBL" id="CAG2186171.1"/>
    </source>
</evidence>
<dbReference type="OrthoDB" id="10434707at2759"/>
<dbReference type="InterPro" id="IPR011990">
    <property type="entry name" value="TPR-like_helical_dom_sf"/>
</dbReference>
<dbReference type="PANTHER" id="PTHR16253:SF0">
    <property type="entry name" value="TETRATRICOPEPTIDE REPEAT PROTEIN 22"/>
    <property type="match status" value="1"/>
</dbReference>
<dbReference type="InterPro" id="IPR042342">
    <property type="entry name" value="TTC22"/>
</dbReference>
<keyword evidence="3" id="KW-1185">Reference proteome</keyword>
<dbReference type="SUPFAM" id="SSF52200">
    <property type="entry name" value="Toll/Interleukin receptor TIR domain"/>
    <property type="match status" value="1"/>
</dbReference>
<evidence type="ECO:0000259" key="1">
    <source>
        <dbReference type="PROSITE" id="PS50104"/>
    </source>
</evidence>
<dbReference type="SUPFAM" id="SSF48452">
    <property type="entry name" value="TPR-like"/>
    <property type="match status" value="1"/>
</dbReference>
<dbReference type="InterPro" id="IPR000157">
    <property type="entry name" value="TIR_dom"/>
</dbReference>
<dbReference type="EMBL" id="CAJPWZ010000117">
    <property type="protein sequence ID" value="CAG2186171.1"/>
    <property type="molecule type" value="Genomic_DNA"/>
</dbReference>
<organism evidence="2 3">
    <name type="scientific">Mytilus edulis</name>
    <name type="common">Blue mussel</name>
    <dbReference type="NCBI Taxonomy" id="6550"/>
    <lineage>
        <taxon>Eukaryota</taxon>
        <taxon>Metazoa</taxon>
        <taxon>Spiralia</taxon>
        <taxon>Lophotrochozoa</taxon>
        <taxon>Mollusca</taxon>
        <taxon>Bivalvia</taxon>
        <taxon>Autobranchia</taxon>
        <taxon>Pteriomorphia</taxon>
        <taxon>Mytilida</taxon>
        <taxon>Mytiloidea</taxon>
        <taxon>Mytilidae</taxon>
        <taxon>Mytilinae</taxon>
        <taxon>Mytilus</taxon>
    </lineage>
</organism>
<dbReference type="PROSITE" id="PS50104">
    <property type="entry name" value="TIR"/>
    <property type="match status" value="1"/>
</dbReference>
<dbReference type="Gene3D" id="3.40.50.10140">
    <property type="entry name" value="Toll/interleukin-1 receptor homology (TIR) domain"/>
    <property type="match status" value="1"/>
</dbReference>
<feature type="domain" description="TIR" evidence="1">
    <location>
        <begin position="566"/>
        <end position="700"/>
    </location>
</feature>
<gene>
    <name evidence="2" type="ORF">MEDL_1687</name>
</gene>
<dbReference type="InterPro" id="IPR035897">
    <property type="entry name" value="Toll_tir_struct_dom_sf"/>
</dbReference>
<dbReference type="AlphaFoldDB" id="A0A8S3PX36"/>
<proteinExistence type="predicted"/>
<sequence>MSEPTITVCPGLYRLNLNLMHIGDAREIEKRREILEDAKVKEHEIVKQAITLMDNLIDNRTSRRGCLKTSIQKLKHSLAINPKHLNTLADLAEMHRKIHLDAEANKYDEDIETILTSNTFDDSKEIANCLLEQGYAYMFEDYDNYEKEARFSLNDASKQLIVELSNARGERKTRLQNAAQYAFKAQCLLNPKFEQLLNEHLLEKRRNGVAFLKEGIERLTNLSVSKSEITIWKFYHAMACNRLYSSYRQCTDADTKSKSTKLTNDSCRLFLEVVIDLPEDVKEYTFYRARSYAYIAHILISRMENSRDGLKIDVSSVENGRGEFEAMQKDPKLGFINAVRIYPNDEIILHRYGDALWMLSKYERTKHGKLGMLEKAVTLLTTAIDLHQKTHLAEYKTRNNVYISMFDLLEKSGDQEKCKTFLLNAREDGILLMKEHFITSDYCDLAKVCQYLAKFPQCKKFGKQFVKDVEYINEALDHVNTTLHLKGQTFAIANRFGSILFDLGEYETAAAPFLSTNIREGLLKYTFERSEDVPLVYTQANIDNVIKERDQCTNENVERFQAPTSFEYDFSAITGKNDVGWINSFILNQLSLKLFDDDVALRGRPLCVDHDLYSSIILDALDAVHTSRSTLMFLSGSFLKREWPLLKTFILDLMQKRPDFLILVVLDSCKIPTELEQLSYINLENDKQIPFEIDNLKLKLFTSQFL</sequence>
<evidence type="ECO:0000313" key="3">
    <source>
        <dbReference type="Proteomes" id="UP000683360"/>
    </source>
</evidence>
<reference evidence="2" key="1">
    <citation type="submission" date="2021-03" db="EMBL/GenBank/DDBJ databases">
        <authorList>
            <person name="Bekaert M."/>
        </authorList>
    </citation>
    <scope>NUCLEOTIDE SEQUENCE</scope>
</reference>
<name>A0A8S3PX36_MYTED</name>
<dbReference type="GO" id="GO:0007165">
    <property type="term" value="P:signal transduction"/>
    <property type="evidence" value="ECO:0007669"/>
    <property type="project" value="InterPro"/>
</dbReference>
<dbReference type="Proteomes" id="UP000683360">
    <property type="component" value="Unassembled WGS sequence"/>
</dbReference>
<dbReference type="PANTHER" id="PTHR16253">
    <property type="entry name" value="TETRATRICOPEPTIDE REPEAT PROTEIN 22"/>
    <property type="match status" value="1"/>
</dbReference>
<accession>A0A8S3PX36</accession>
<dbReference type="Gene3D" id="1.25.40.10">
    <property type="entry name" value="Tetratricopeptide repeat domain"/>
    <property type="match status" value="1"/>
</dbReference>